<evidence type="ECO:0000313" key="3">
    <source>
        <dbReference type="Proteomes" id="UP000001935"/>
    </source>
</evidence>
<keyword evidence="1" id="KW-0812">Transmembrane</keyword>
<organism evidence="2 3">
    <name type="scientific">Anaeromyxobacter dehalogenans (strain 2CP-C)</name>
    <dbReference type="NCBI Taxonomy" id="290397"/>
    <lineage>
        <taxon>Bacteria</taxon>
        <taxon>Pseudomonadati</taxon>
        <taxon>Myxococcota</taxon>
        <taxon>Myxococcia</taxon>
        <taxon>Myxococcales</taxon>
        <taxon>Cystobacterineae</taxon>
        <taxon>Anaeromyxobacteraceae</taxon>
        <taxon>Anaeromyxobacter</taxon>
    </lineage>
</organism>
<dbReference type="eggNOG" id="COG2456">
    <property type="taxonomic scope" value="Bacteria"/>
</dbReference>
<evidence type="ECO:0000256" key="1">
    <source>
        <dbReference type="SAM" id="Phobius"/>
    </source>
</evidence>
<dbReference type="EMBL" id="CP000251">
    <property type="protein sequence ID" value="ABC82821.1"/>
    <property type="molecule type" value="Genomic_DNA"/>
</dbReference>
<dbReference type="InterPro" id="IPR019277">
    <property type="entry name" value="DUF2304"/>
</dbReference>
<name>Q2IE12_ANADE</name>
<dbReference type="Pfam" id="PF10066">
    <property type="entry name" value="DUF2304"/>
    <property type="match status" value="1"/>
</dbReference>
<feature type="transmembrane region" description="Helical" evidence="1">
    <location>
        <begin position="59"/>
        <end position="81"/>
    </location>
</feature>
<feature type="transmembrane region" description="Helical" evidence="1">
    <location>
        <begin position="6"/>
        <end position="23"/>
    </location>
</feature>
<gene>
    <name evidence="2" type="ordered locus">Adeh_3052</name>
</gene>
<accession>Q2IE12</accession>
<dbReference type="STRING" id="290397.Adeh_3052"/>
<protein>
    <recommendedName>
        <fullName evidence="4">DUF2304 domain-containing protein</fullName>
    </recommendedName>
</protein>
<reference evidence="2" key="1">
    <citation type="submission" date="2006-01" db="EMBL/GenBank/DDBJ databases">
        <title>Complete sequence of Anaeromyxobacter dehalogenans 2CP-C.</title>
        <authorList>
            <consortium name="US DOE Joint Genome Institute"/>
            <person name="Copeland A."/>
            <person name="Lucas S."/>
            <person name="Lapidus A."/>
            <person name="Barry K."/>
            <person name="Detter J.C."/>
            <person name="Glavina T."/>
            <person name="Hammon N."/>
            <person name="Israni S."/>
            <person name="Pitluck S."/>
            <person name="Brettin T."/>
            <person name="Bruce D."/>
            <person name="Han C."/>
            <person name="Tapia R."/>
            <person name="Gilna P."/>
            <person name="Kiss H."/>
            <person name="Schmutz J."/>
            <person name="Larimer F."/>
            <person name="Land M."/>
            <person name="Kyrpides N."/>
            <person name="Anderson I."/>
            <person name="Sanford R.A."/>
            <person name="Ritalahti K.M."/>
            <person name="Thomas H.S."/>
            <person name="Kirby J.R."/>
            <person name="Zhulin I.B."/>
            <person name="Loeffler F.E."/>
            <person name="Richardson P."/>
        </authorList>
    </citation>
    <scope>NUCLEOTIDE SEQUENCE</scope>
    <source>
        <strain evidence="2">2CP-C</strain>
    </source>
</reference>
<dbReference type="KEGG" id="ade:Adeh_3052"/>
<dbReference type="RefSeq" id="WP_011422103.1">
    <property type="nucleotide sequence ID" value="NC_007760.1"/>
</dbReference>
<keyword evidence="1" id="KW-0472">Membrane</keyword>
<feature type="transmembrane region" description="Helical" evidence="1">
    <location>
        <begin position="35"/>
        <end position="53"/>
    </location>
</feature>
<sequence length="127" mass="14204">MTPTQRVFAITASLVTFGVILELVRRRKLKEEYSFLWIVTGVAMMLLASWYGLVERVTALIGAVTVTTTLFLFGLLFLLLISVHFSTVLSRLTQQVRQLTQELAILSAERDEPAREASAQDAPPHRG</sequence>
<dbReference type="HOGENOM" id="CLU_134280_0_1_7"/>
<dbReference type="AlphaFoldDB" id="Q2IE12"/>
<keyword evidence="1" id="KW-1133">Transmembrane helix</keyword>
<evidence type="ECO:0008006" key="4">
    <source>
        <dbReference type="Google" id="ProtNLM"/>
    </source>
</evidence>
<dbReference type="OrthoDB" id="3261168at2"/>
<evidence type="ECO:0000313" key="2">
    <source>
        <dbReference type="EMBL" id="ABC82821.1"/>
    </source>
</evidence>
<dbReference type="Proteomes" id="UP000001935">
    <property type="component" value="Chromosome"/>
</dbReference>
<proteinExistence type="predicted"/>